<gene>
    <name evidence="2" type="ORF">AB2L27_01325</name>
</gene>
<evidence type="ECO:0000313" key="2">
    <source>
        <dbReference type="EMBL" id="MEZ0163400.1"/>
    </source>
</evidence>
<comment type="caution">
    <text evidence="2">The sequence shown here is derived from an EMBL/GenBank/DDBJ whole genome shotgun (WGS) entry which is preliminary data.</text>
</comment>
<reference evidence="2 3" key="1">
    <citation type="submission" date="2024-07" db="EMBL/GenBank/DDBJ databases">
        <authorList>
            <person name="Thanompreechachai J."/>
            <person name="Duangmal K."/>
        </authorList>
    </citation>
    <scope>NUCLEOTIDE SEQUENCE [LARGE SCALE GENOMIC DNA]</scope>
    <source>
        <strain evidence="2 3">LSe6-4</strain>
    </source>
</reference>
<evidence type="ECO:0000313" key="3">
    <source>
        <dbReference type="Proteomes" id="UP001565927"/>
    </source>
</evidence>
<protein>
    <submittedName>
        <fullName evidence="2">Uncharacterized protein</fullName>
    </submittedName>
</protein>
<keyword evidence="3" id="KW-1185">Reference proteome</keyword>
<dbReference type="Proteomes" id="UP001565927">
    <property type="component" value="Unassembled WGS sequence"/>
</dbReference>
<feature type="region of interest" description="Disordered" evidence="1">
    <location>
        <begin position="48"/>
        <end position="77"/>
    </location>
</feature>
<sequence>MFLAVSLRRRAITCRDASSSCGRVEDPEVAALRSSALDSPFVVNACEKSPPERAGEALPRESLKKQALTVDGSTADE</sequence>
<proteinExistence type="predicted"/>
<name>A0ABV4GYX8_9ACTN</name>
<evidence type="ECO:0000256" key="1">
    <source>
        <dbReference type="SAM" id="MobiDB-lite"/>
    </source>
</evidence>
<organism evidence="2 3">
    <name type="scientific">Kineococcus halophytocola</name>
    <dbReference type="NCBI Taxonomy" id="3234027"/>
    <lineage>
        <taxon>Bacteria</taxon>
        <taxon>Bacillati</taxon>
        <taxon>Actinomycetota</taxon>
        <taxon>Actinomycetes</taxon>
        <taxon>Kineosporiales</taxon>
        <taxon>Kineosporiaceae</taxon>
        <taxon>Kineococcus</taxon>
    </lineage>
</organism>
<dbReference type="EMBL" id="JBGFTU010000001">
    <property type="protein sequence ID" value="MEZ0163400.1"/>
    <property type="molecule type" value="Genomic_DNA"/>
</dbReference>
<feature type="compositionally biased region" description="Basic and acidic residues" evidence="1">
    <location>
        <begin position="49"/>
        <end position="64"/>
    </location>
</feature>
<accession>A0ABV4GYX8</accession>